<evidence type="ECO:0000313" key="2">
    <source>
        <dbReference type="EMBL" id="PIR03582.1"/>
    </source>
</evidence>
<reference evidence="2 3" key="1">
    <citation type="submission" date="2017-09" db="EMBL/GenBank/DDBJ databases">
        <title>Depth-based differentiation of microbial function through sediment-hosted aquifers and enrichment of novel symbionts in the deep terrestrial subsurface.</title>
        <authorList>
            <person name="Probst A.J."/>
            <person name="Ladd B."/>
            <person name="Jarett J.K."/>
            <person name="Geller-Mcgrath D.E."/>
            <person name="Sieber C.M."/>
            <person name="Emerson J.B."/>
            <person name="Anantharaman K."/>
            <person name="Thomas B.C."/>
            <person name="Malmstrom R."/>
            <person name="Stieglmeier M."/>
            <person name="Klingl A."/>
            <person name="Woyke T."/>
            <person name="Ryan C.M."/>
            <person name="Banfield J.F."/>
        </authorList>
    </citation>
    <scope>NUCLEOTIDE SEQUENCE [LARGE SCALE GENOMIC DNA]</scope>
    <source>
        <strain evidence="2">CG11_big_fil_rev_8_21_14_0_20_39_34</strain>
    </source>
</reference>
<dbReference type="AlphaFoldDB" id="A0A2H0N3V5"/>
<gene>
    <name evidence="2" type="ORF">COV59_05330</name>
</gene>
<dbReference type="Pfam" id="PF00903">
    <property type="entry name" value="Glyoxalase"/>
    <property type="match status" value="1"/>
</dbReference>
<organism evidence="2 3">
    <name type="scientific">Candidatus Magasanikbacteria bacterium CG11_big_fil_rev_8_21_14_0_20_39_34</name>
    <dbReference type="NCBI Taxonomy" id="1974653"/>
    <lineage>
        <taxon>Bacteria</taxon>
        <taxon>Candidatus Magasanikiibacteriota</taxon>
    </lineage>
</organism>
<evidence type="ECO:0000259" key="1">
    <source>
        <dbReference type="PROSITE" id="PS51819"/>
    </source>
</evidence>
<dbReference type="PANTHER" id="PTHR35006:SF2">
    <property type="entry name" value="GLYOXALASE FAMILY PROTEIN (AFU_ORTHOLOGUE AFUA_5G14830)"/>
    <property type="match status" value="1"/>
</dbReference>
<feature type="domain" description="VOC" evidence="1">
    <location>
        <begin position="1"/>
        <end position="125"/>
    </location>
</feature>
<sequence length="129" mass="14122">MIDHITIKVSHLQKSINFYEKALAPLGYKRFEGNFDGAAGFGKEGTEDSSGHIWMFEEGNLKNLSMVHVAFTAEDENMVKAFYLAALSAGGKDNGSPGLRPEYGEKYFGAFVLDPDGNNIEATSNNFFG</sequence>
<evidence type="ECO:0000313" key="3">
    <source>
        <dbReference type="Proteomes" id="UP000229600"/>
    </source>
</evidence>
<dbReference type="Gene3D" id="3.10.180.10">
    <property type="entry name" value="2,3-Dihydroxybiphenyl 1,2-Dioxygenase, domain 1"/>
    <property type="match status" value="1"/>
</dbReference>
<dbReference type="Proteomes" id="UP000229600">
    <property type="component" value="Unassembled WGS sequence"/>
</dbReference>
<dbReference type="EMBL" id="PCWN01000011">
    <property type="protein sequence ID" value="PIR03582.1"/>
    <property type="molecule type" value="Genomic_DNA"/>
</dbReference>
<dbReference type="InterPro" id="IPR004360">
    <property type="entry name" value="Glyas_Fos-R_dOase_dom"/>
</dbReference>
<proteinExistence type="predicted"/>
<keyword evidence="2" id="KW-0560">Oxidoreductase</keyword>
<dbReference type="InterPro" id="IPR037523">
    <property type="entry name" value="VOC_core"/>
</dbReference>
<comment type="caution">
    <text evidence="2">The sequence shown here is derived from an EMBL/GenBank/DDBJ whole genome shotgun (WGS) entry which is preliminary data.</text>
</comment>
<keyword evidence="2" id="KW-0223">Dioxygenase</keyword>
<protein>
    <submittedName>
        <fullName evidence="2">Glyoxalase/bleomycin resistance/extradiol dioxygenase family protein</fullName>
    </submittedName>
</protein>
<accession>A0A2H0N3V5</accession>
<dbReference type="PROSITE" id="PS51819">
    <property type="entry name" value="VOC"/>
    <property type="match status" value="1"/>
</dbReference>
<dbReference type="GO" id="GO:0051213">
    <property type="term" value="F:dioxygenase activity"/>
    <property type="evidence" value="ECO:0007669"/>
    <property type="project" value="UniProtKB-KW"/>
</dbReference>
<dbReference type="InterPro" id="IPR029068">
    <property type="entry name" value="Glyas_Bleomycin-R_OHBP_Dase"/>
</dbReference>
<dbReference type="PANTHER" id="PTHR35006">
    <property type="entry name" value="GLYOXALASE FAMILY PROTEIN (AFU_ORTHOLOGUE AFUA_5G14830)"/>
    <property type="match status" value="1"/>
</dbReference>
<dbReference type="SUPFAM" id="SSF54593">
    <property type="entry name" value="Glyoxalase/Bleomycin resistance protein/Dihydroxybiphenyl dioxygenase"/>
    <property type="match status" value="1"/>
</dbReference>
<dbReference type="CDD" id="cd07262">
    <property type="entry name" value="VOC_like"/>
    <property type="match status" value="1"/>
</dbReference>
<name>A0A2H0N3V5_9BACT</name>